<reference evidence="3 4" key="1">
    <citation type="submission" date="2016-01" db="EMBL/GenBank/DDBJ databases">
        <title>Genome sequence of the acidophilic iron oxidising Ferrovum strain Z-31.</title>
        <authorList>
            <person name="Poehlein A."/>
            <person name="Ullrich S.R."/>
            <person name="Schloemann M."/>
            <person name="Muehling M."/>
            <person name="Daniel R."/>
        </authorList>
    </citation>
    <scope>NUCLEOTIDE SEQUENCE [LARGE SCALE GENOMIC DNA]</scope>
    <source>
        <strain evidence="3 4">Z-31</strain>
    </source>
</reference>
<sequence>MWILIWGGMSCADPVPFPPVSQELPQTLRQALAQAGVPASEVSVVVWGVNEPRPRLAWEAQTPRNPASVMKLVTTLAALENWGPAKTWRTEVRVPRLDTQRGQGPFGVIGVGDPGLTLERWQELWRQVYQQGIHQLSGPIRFDQSGFSPTELSPEIFDQEGFRAYNVIPHALQVGQQTQWWFIRPGARVGEPLQIWSEFPFSQIVLSNRTRTVSGPCPALWRSGLHYAIRAKFPAQAMRSHPDNYLDTGVILELTGTVPQDCGVQVMGFSLLTNFAYLDSSLRTLWHELGGTFAGTLEQGTVPGDWPVLASSESPALIELLLQMNKNSNNVLARTLLLDLAMNDSEVVKAATESGGRAKVLRILAERGLDFPEMVLENGSGLSRKARISAEHLARLLLWMQEKSLYGNEFMTTLPLVNVDGTLRHSFEDPQLRGRFHLKSGTLDGVKALAGYGLDAQNHWVVVVFLANGPGAESTAAAQEALLRWVRHESKIPQFNTTSNAMVLPAPNPLR</sequence>
<dbReference type="InterPro" id="IPR012338">
    <property type="entry name" value="Beta-lactam/transpept-like"/>
</dbReference>
<accession>A0A149W111</accession>
<dbReference type="GO" id="GO:0009002">
    <property type="term" value="F:serine-type D-Ala-D-Ala carboxypeptidase activity"/>
    <property type="evidence" value="ECO:0007669"/>
    <property type="project" value="UniProtKB-EC"/>
</dbReference>
<keyword evidence="3" id="KW-0645">Protease</keyword>
<evidence type="ECO:0000256" key="1">
    <source>
        <dbReference type="ARBA" id="ARBA00006096"/>
    </source>
</evidence>
<keyword evidence="3" id="KW-0121">Carboxypeptidase</keyword>
<dbReference type="InterPro" id="IPR000667">
    <property type="entry name" value="Peptidase_S13"/>
</dbReference>
<dbReference type="STRING" id="1789004.FEMY_02100"/>
<dbReference type="GO" id="GO:0000270">
    <property type="term" value="P:peptidoglycan metabolic process"/>
    <property type="evidence" value="ECO:0007669"/>
    <property type="project" value="TreeGrafter"/>
</dbReference>
<keyword evidence="2 3" id="KW-0378">Hydrolase</keyword>
<dbReference type="SUPFAM" id="SSF56601">
    <property type="entry name" value="beta-lactamase/transpeptidase-like"/>
    <property type="match status" value="1"/>
</dbReference>
<dbReference type="RefSeq" id="WP_062187303.1">
    <property type="nucleotide sequence ID" value="NZ_CP149475.1"/>
</dbReference>
<evidence type="ECO:0000256" key="2">
    <source>
        <dbReference type="ARBA" id="ARBA00022801"/>
    </source>
</evidence>
<dbReference type="PANTHER" id="PTHR30023">
    <property type="entry name" value="D-ALANYL-D-ALANINE CARBOXYPEPTIDASE"/>
    <property type="match status" value="1"/>
</dbReference>
<organism evidence="3 4">
    <name type="scientific">Ferrovum myxofaciens</name>
    <dbReference type="NCBI Taxonomy" id="416213"/>
    <lineage>
        <taxon>Bacteria</taxon>
        <taxon>Pseudomonadati</taxon>
        <taxon>Pseudomonadota</taxon>
        <taxon>Betaproteobacteria</taxon>
        <taxon>Ferrovales</taxon>
        <taxon>Ferrovaceae</taxon>
        <taxon>Ferrovum</taxon>
    </lineage>
</organism>
<protein>
    <submittedName>
        <fullName evidence="3">D-alanyl-D-alanine carboxypeptidase DacB</fullName>
        <ecNumber evidence="3">3.4.16.4</ecNumber>
        <ecNumber evidence="3">3.4.21.-</ecNumber>
    </submittedName>
</protein>
<dbReference type="EMBL" id="LRRD01000004">
    <property type="protein sequence ID" value="KXW59153.1"/>
    <property type="molecule type" value="Genomic_DNA"/>
</dbReference>
<dbReference type="Gene3D" id="3.50.80.20">
    <property type="entry name" value="D-Ala-D-Ala carboxypeptidase C, peptidase S13"/>
    <property type="match status" value="1"/>
</dbReference>
<keyword evidence="4" id="KW-1185">Reference proteome</keyword>
<comment type="similarity">
    <text evidence="1">Belongs to the peptidase S13 family.</text>
</comment>
<dbReference type="EC" id="3.4.16.4" evidence="3"/>
<dbReference type="EC" id="3.4.21.-" evidence="3"/>
<dbReference type="AlphaFoldDB" id="A0A149W111"/>
<evidence type="ECO:0000313" key="3">
    <source>
        <dbReference type="EMBL" id="KXW59153.1"/>
    </source>
</evidence>
<gene>
    <name evidence="3" type="primary">dacB</name>
    <name evidence="3" type="ORF">FEMY_02100</name>
</gene>
<comment type="caution">
    <text evidence="3">The sequence shown here is derived from an EMBL/GenBank/DDBJ whole genome shotgun (WGS) entry which is preliminary data.</text>
</comment>
<evidence type="ECO:0000313" key="4">
    <source>
        <dbReference type="Proteomes" id="UP000075653"/>
    </source>
</evidence>
<name>A0A149W111_9PROT</name>
<dbReference type="PATRIC" id="fig|1789004.3.peg.212"/>
<dbReference type="PRINTS" id="PR00922">
    <property type="entry name" value="DADACBPTASE3"/>
</dbReference>
<dbReference type="Pfam" id="PF02113">
    <property type="entry name" value="Peptidase_S13"/>
    <property type="match status" value="1"/>
</dbReference>
<dbReference type="Gene3D" id="3.40.710.10">
    <property type="entry name" value="DD-peptidase/beta-lactamase superfamily"/>
    <property type="match status" value="2"/>
</dbReference>
<dbReference type="NCBIfam" id="TIGR00666">
    <property type="entry name" value="PBP4"/>
    <property type="match status" value="1"/>
</dbReference>
<dbReference type="Proteomes" id="UP000075653">
    <property type="component" value="Unassembled WGS sequence"/>
</dbReference>
<dbReference type="GO" id="GO:0006508">
    <property type="term" value="P:proteolysis"/>
    <property type="evidence" value="ECO:0007669"/>
    <property type="project" value="InterPro"/>
</dbReference>
<dbReference type="PANTHER" id="PTHR30023:SF0">
    <property type="entry name" value="PENICILLIN-SENSITIVE CARBOXYPEPTIDASE A"/>
    <property type="match status" value="1"/>
</dbReference>
<proteinExistence type="inferred from homology"/>